<proteinExistence type="predicted"/>
<dbReference type="AlphaFoldDB" id="A0A392P3I7"/>
<organism evidence="1 2">
    <name type="scientific">Trifolium medium</name>
    <dbReference type="NCBI Taxonomy" id="97028"/>
    <lineage>
        <taxon>Eukaryota</taxon>
        <taxon>Viridiplantae</taxon>
        <taxon>Streptophyta</taxon>
        <taxon>Embryophyta</taxon>
        <taxon>Tracheophyta</taxon>
        <taxon>Spermatophyta</taxon>
        <taxon>Magnoliopsida</taxon>
        <taxon>eudicotyledons</taxon>
        <taxon>Gunneridae</taxon>
        <taxon>Pentapetalae</taxon>
        <taxon>rosids</taxon>
        <taxon>fabids</taxon>
        <taxon>Fabales</taxon>
        <taxon>Fabaceae</taxon>
        <taxon>Papilionoideae</taxon>
        <taxon>50 kb inversion clade</taxon>
        <taxon>NPAAA clade</taxon>
        <taxon>Hologalegina</taxon>
        <taxon>IRL clade</taxon>
        <taxon>Trifolieae</taxon>
        <taxon>Trifolium</taxon>
    </lineage>
</organism>
<name>A0A392P3I7_9FABA</name>
<feature type="non-terminal residue" evidence="1">
    <location>
        <position position="1"/>
    </location>
</feature>
<accession>A0A392P3I7</accession>
<evidence type="ECO:0000313" key="1">
    <source>
        <dbReference type="EMBL" id="MCI06040.1"/>
    </source>
</evidence>
<reference evidence="1 2" key="1">
    <citation type="journal article" date="2018" name="Front. Plant Sci.">
        <title>Red Clover (Trifolium pratense) and Zigzag Clover (T. medium) - A Picture of Genomic Similarities and Differences.</title>
        <authorList>
            <person name="Dluhosova J."/>
            <person name="Istvanek J."/>
            <person name="Nedelnik J."/>
            <person name="Repkova J."/>
        </authorList>
    </citation>
    <scope>NUCLEOTIDE SEQUENCE [LARGE SCALE GENOMIC DNA]</scope>
    <source>
        <strain evidence="2">cv. 10/8</strain>
        <tissue evidence="1">Leaf</tissue>
    </source>
</reference>
<dbReference type="EMBL" id="LXQA010060520">
    <property type="protein sequence ID" value="MCI06040.1"/>
    <property type="molecule type" value="Genomic_DNA"/>
</dbReference>
<comment type="caution">
    <text evidence="1">The sequence shown here is derived from an EMBL/GenBank/DDBJ whole genome shotgun (WGS) entry which is preliminary data.</text>
</comment>
<dbReference type="Proteomes" id="UP000265520">
    <property type="component" value="Unassembled WGS sequence"/>
</dbReference>
<keyword evidence="2" id="KW-1185">Reference proteome</keyword>
<evidence type="ECO:0000313" key="2">
    <source>
        <dbReference type="Proteomes" id="UP000265520"/>
    </source>
</evidence>
<protein>
    <submittedName>
        <fullName evidence="1">Uncharacterized protein</fullName>
    </submittedName>
</protein>
<sequence>YPVSISRKWYETFKRESVELRGIGLKVGDNGLLRSAIIPETTLISKSVQEKMEILRVDIRVILMVVEGLEKLEKTTMCFKSSIEVRISVEF</sequence>